<accession>A0A4Y2QQ48</accession>
<reference evidence="2 3" key="1">
    <citation type="journal article" date="2019" name="Sci. Rep.">
        <title>Orb-weaving spider Araneus ventricosus genome elucidates the spidroin gene catalogue.</title>
        <authorList>
            <person name="Kono N."/>
            <person name="Nakamura H."/>
            <person name="Ohtoshi R."/>
            <person name="Moran D.A.P."/>
            <person name="Shinohara A."/>
            <person name="Yoshida Y."/>
            <person name="Fujiwara M."/>
            <person name="Mori M."/>
            <person name="Tomita M."/>
            <person name="Arakawa K."/>
        </authorList>
    </citation>
    <scope>NUCLEOTIDE SEQUENCE [LARGE SCALE GENOMIC DNA]</scope>
</reference>
<dbReference type="EMBL" id="BGPR01222503">
    <property type="protein sequence ID" value="GBN65492.1"/>
    <property type="molecule type" value="Genomic_DNA"/>
</dbReference>
<organism evidence="2 3">
    <name type="scientific">Araneus ventricosus</name>
    <name type="common">Orbweaver spider</name>
    <name type="synonym">Epeira ventricosa</name>
    <dbReference type="NCBI Taxonomy" id="182803"/>
    <lineage>
        <taxon>Eukaryota</taxon>
        <taxon>Metazoa</taxon>
        <taxon>Ecdysozoa</taxon>
        <taxon>Arthropoda</taxon>
        <taxon>Chelicerata</taxon>
        <taxon>Arachnida</taxon>
        <taxon>Araneae</taxon>
        <taxon>Araneomorphae</taxon>
        <taxon>Entelegynae</taxon>
        <taxon>Araneoidea</taxon>
        <taxon>Araneidae</taxon>
        <taxon>Araneus</taxon>
    </lineage>
</organism>
<sequence>MRTPTYSDFLHSERRNRCKRGFRHSRVYTGRISAFTAWQWKWSGWISGLDGYPNIGAHRSNSDTFFALTTDFGLELSNLRGVERS</sequence>
<name>A0A4Y2QQ48_ARAVE</name>
<evidence type="ECO:0000313" key="1">
    <source>
        <dbReference type="EMBL" id="GBN65476.1"/>
    </source>
</evidence>
<evidence type="ECO:0000313" key="2">
    <source>
        <dbReference type="EMBL" id="GBN65492.1"/>
    </source>
</evidence>
<dbReference type="EMBL" id="BGPR01222495">
    <property type="protein sequence ID" value="GBN65476.1"/>
    <property type="molecule type" value="Genomic_DNA"/>
</dbReference>
<dbReference type="AlphaFoldDB" id="A0A4Y2QQ48"/>
<proteinExistence type="predicted"/>
<keyword evidence="3" id="KW-1185">Reference proteome</keyword>
<comment type="caution">
    <text evidence="2">The sequence shown here is derived from an EMBL/GenBank/DDBJ whole genome shotgun (WGS) entry which is preliminary data.</text>
</comment>
<evidence type="ECO:0000313" key="3">
    <source>
        <dbReference type="Proteomes" id="UP000499080"/>
    </source>
</evidence>
<protein>
    <submittedName>
        <fullName evidence="2">Uncharacterized protein</fullName>
    </submittedName>
</protein>
<dbReference type="Proteomes" id="UP000499080">
    <property type="component" value="Unassembled WGS sequence"/>
</dbReference>
<gene>
    <name evidence="1" type="ORF">AVEN_237269_1</name>
    <name evidence="2" type="ORF">AVEN_270317_1</name>
</gene>